<dbReference type="KEGG" id="jli:EXU32_10080"/>
<dbReference type="OrthoDB" id="3505602at2"/>
<evidence type="ECO:0000313" key="3">
    <source>
        <dbReference type="Proteomes" id="UP000290408"/>
    </source>
</evidence>
<proteinExistence type="predicted"/>
<evidence type="ECO:0000259" key="1">
    <source>
        <dbReference type="Pfam" id="PF13556"/>
    </source>
</evidence>
<feature type="domain" description="PucR C-terminal helix-turn-helix" evidence="1">
    <location>
        <begin position="349"/>
        <end position="406"/>
    </location>
</feature>
<dbReference type="PANTHER" id="PTHR33744:SF17">
    <property type="entry name" value="CONSERVED PROTEIN"/>
    <property type="match status" value="1"/>
</dbReference>
<dbReference type="AlphaFoldDB" id="A0A4P6MS82"/>
<dbReference type="Pfam" id="PF13556">
    <property type="entry name" value="HTH_30"/>
    <property type="match status" value="1"/>
</dbReference>
<keyword evidence="3" id="KW-1185">Reference proteome</keyword>
<dbReference type="Proteomes" id="UP000290408">
    <property type="component" value="Chromosome"/>
</dbReference>
<dbReference type="Gene3D" id="1.10.10.2840">
    <property type="entry name" value="PucR C-terminal helix-turn-helix domain"/>
    <property type="match status" value="1"/>
</dbReference>
<dbReference type="InterPro" id="IPR051448">
    <property type="entry name" value="CdaR-like_regulators"/>
</dbReference>
<dbReference type="InterPro" id="IPR025736">
    <property type="entry name" value="PucR_C-HTH_dom"/>
</dbReference>
<sequence length="412" mass="44037">MSSTVGAGRGHRHRHLSYRVGRLAYICLMADVQDLVDEASAILLAPVTLEDRRFRLLAFAAHAGDVDSVRAETVLSRGAHPRTREWFESFGIARASGPVHIPADEERGTAARLCLPARWRGVVQGYLWAVEPPEGLSLERVRAAGVLADQAGEHLARLASRRRETERLVLDLLDAEPGARTGPARELADELAVDPATRAGVVVLGAAPGVRLRAEEVHGPRGLPRRIGVAERSGDLLLVVPAASDAEVQSAAETALRAADRVVDEQVVAGVGDLVPLTEVARSLREGRAALRVVRPTSPGAPSLPAAARVHPWSSLGIERLLGGTAGDELLEAVRTPAVAELLAAAPELVETAAVYLDEAGSMAATSLRLDLHRQSVYARLRRIEAITGLDLSRGRDRLELHLGLLVLGDRQ</sequence>
<protein>
    <recommendedName>
        <fullName evidence="1">PucR C-terminal helix-turn-helix domain-containing protein</fullName>
    </recommendedName>
</protein>
<dbReference type="EMBL" id="CP036164">
    <property type="protein sequence ID" value="QBF46571.1"/>
    <property type="molecule type" value="Genomic_DNA"/>
</dbReference>
<name>A0A4P6MS82_9MICO</name>
<accession>A0A4P6MS82</accession>
<dbReference type="STRING" id="1216970.GCA_001570985_03109"/>
<reference evidence="2 3" key="1">
    <citation type="submission" date="2019-02" db="EMBL/GenBank/DDBJ databases">
        <title>Genomic data mining of an Antarctic deep-sea actinobacterium, Janibacterlimosus P3-3-X1.</title>
        <authorList>
            <person name="Liao L."/>
            <person name="Chen B."/>
        </authorList>
    </citation>
    <scope>NUCLEOTIDE SEQUENCE [LARGE SCALE GENOMIC DNA]</scope>
    <source>
        <strain evidence="2 3">P3-3-X1</strain>
    </source>
</reference>
<dbReference type="InterPro" id="IPR042070">
    <property type="entry name" value="PucR_C-HTH_sf"/>
</dbReference>
<organism evidence="2 3">
    <name type="scientific">Janibacter limosus</name>
    <dbReference type="NCBI Taxonomy" id="53458"/>
    <lineage>
        <taxon>Bacteria</taxon>
        <taxon>Bacillati</taxon>
        <taxon>Actinomycetota</taxon>
        <taxon>Actinomycetes</taxon>
        <taxon>Micrococcales</taxon>
        <taxon>Intrasporangiaceae</taxon>
        <taxon>Janibacter</taxon>
    </lineage>
</organism>
<gene>
    <name evidence="2" type="ORF">EXU32_10080</name>
</gene>
<dbReference type="PANTHER" id="PTHR33744">
    <property type="entry name" value="CARBOHYDRATE DIACID REGULATOR"/>
    <property type="match status" value="1"/>
</dbReference>
<evidence type="ECO:0000313" key="2">
    <source>
        <dbReference type="EMBL" id="QBF46571.1"/>
    </source>
</evidence>